<evidence type="ECO:0000313" key="1">
    <source>
        <dbReference type="EMBL" id="KAG5684449.1"/>
    </source>
</evidence>
<gene>
    <name evidence="1" type="ORF">PVAND_013683</name>
</gene>
<sequence length="240" mass="27868">MSKFQRPVDLPFPLVYHTFLAKDKESDEIVEYRIQDLLEEGFEQAIELMARDYSPEETFSRCRGIVIDPSAFEEIHGFWRESLKEKISVACYKNDESGDLVGVNILAVGVKGYSPKIDLKTKPVQDLFKLFRFIESHHDVYEKYKVDKFLFDFGLVTKRDYRYRGIATEFLKARVSVMKSFGLTVTSTVFTVIGSQKAALKAGYEEIFSVKWSDIQEQFPNFDFSISFSEFCKIMDLKIK</sequence>
<organism evidence="1 2">
    <name type="scientific">Polypedilum vanderplanki</name>
    <name type="common">Sleeping chironomid midge</name>
    <dbReference type="NCBI Taxonomy" id="319348"/>
    <lineage>
        <taxon>Eukaryota</taxon>
        <taxon>Metazoa</taxon>
        <taxon>Ecdysozoa</taxon>
        <taxon>Arthropoda</taxon>
        <taxon>Hexapoda</taxon>
        <taxon>Insecta</taxon>
        <taxon>Pterygota</taxon>
        <taxon>Neoptera</taxon>
        <taxon>Endopterygota</taxon>
        <taxon>Diptera</taxon>
        <taxon>Nematocera</taxon>
        <taxon>Chironomoidea</taxon>
        <taxon>Chironomidae</taxon>
        <taxon>Chironominae</taxon>
        <taxon>Polypedilum</taxon>
        <taxon>Polypedilum</taxon>
    </lineage>
</organism>
<dbReference type="PANTHER" id="PTHR20905:SF32">
    <property type="entry name" value="ARYLALKYLAMINE N-ACETYLTRANSFERASE-LIKE 7, ISOFORM A"/>
    <property type="match status" value="1"/>
</dbReference>
<dbReference type="EMBL" id="JADBJN010000001">
    <property type="protein sequence ID" value="KAG5684449.1"/>
    <property type="molecule type" value="Genomic_DNA"/>
</dbReference>
<dbReference type="GO" id="GO:0008080">
    <property type="term" value="F:N-acetyltransferase activity"/>
    <property type="evidence" value="ECO:0007669"/>
    <property type="project" value="TreeGrafter"/>
</dbReference>
<protein>
    <recommendedName>
        <fullName evidence="3">N-acetyltransferase domain-containing protein</fullName>
    </recommendedName>
</protein>
<comment type="caution">
    <text evidence="1">The sequence shown here is derived from an EMBL/GenBank/DDBJ whole genome shotgun (WGS) entry which is preliminary data.</text>
</comment>
<dbReference type="Proteomes" id="UP001107558">
    <property type="component" value="Chromosome 1"/>
</dbReference>
<dbReference type="Gene3D" id="3.40.630.30">
    <property type="match status" value="1"/>
</dbReference>
<dbReference type="PANTHER" id="PTHR20905">
    <property type="entry name" value="N-ACETYLTRANSFERASE-RELATED"/>
    <property type="match status" value="1"/>
</dbReference>
<accession>A0A9J6CQF8</accession>
<keyword evidence="2" id="KW-1185">Reference proteome</keyword>
<dbReference type="InterPro" id="IPR016181">
    <property type="entry name" value="Acyl_CoA_acyltransferase"/>
</dbReference>
<dbReference type="OrthoDB" id="8113373at2759"/>
<evidence type="ECO:0000313" key="2">
    <source>
        <dbReference type="Proteomes" id="UP001107558"/>
    </source>
</evidence>
<proteinExistence type="predicted"/>
<reference evidence="1" key="1">
    <citation type="submission" date="2021-03" db="EMBL/GenBank/DDBJ databases">
        <title>Chromosome level genome of the anhydrobiotic midge Polypedilum vanderplanki.</title>
        <authorList>
            <person name="Yoshida Y."/>
            <person name="Kikawada T."/>
            <person name="Gusev O."/>
        </authorList>
    </citation>
    <scope>NUCLEOTIDE SEQUENCE</scope>
    <source>
        <strain evidence="1">NIAS01</strain>
        <tissue evidence="1">Whole body or cell culture</tissue>
    </source>
</reference>
<dbReference type="AlphaFoldDB" id="A0A9J6CQF8"/>
<name>A0A9J6CQF8_POLVA</name>
<dbReference type="SUPFAM" id="SSF55729">
    <property type="entry name" value="Acyl-CoA N-acyltransferases (Nat)"/>
    <property type="match status" value="1"/>
</dbReference>
<evidence type="ECO:0008006" key="3">
    <source>
        <dbReference type="Google" id="ProtNLM"/>
    </source>
</evidence>